<protein>
    <submittedName>
        <fullName evidence="1">Uncharacterized protein</fullName>
    </submittedName>
</protein>
<organism evidence="1 2">
    <name type="scientific">Triparma laevis f. inornata</name>
    <dbReference type="NCBI Taxonomy" id="1714386"/>
    <lineage>
        <taxon>Eukaryota</taxon>
        <taxon>Sar</taxon>
        <taxon>Stramenopiles</taxon>
        <taxon>Ochrophyta</taxon>
        <taxon>Bolidophyceae</taxon>
        <taxon>Parmales</taxon>
        <taxon>Triparmaceae</taxon>
        <taxon>Triparma</taxon>
    </lineage>
</organism>
<dbReference type="SUPFAM" id="SSF51445">
    <property type="entry name" value="(Trans)glycosidases"/>
    <property type="match status" value="1"/>
</dbReference>
<dbReference type="PANTHER" id="PTHR43536:SF1">
    <property type="entry name" value="MANNOSYLGLYCOPROTEIN ENDO-BETA-MANNOSIDASE"/>
    <property type="match status" value="1"/>
</dbReference>
<dbReference type="PANTHER" id="PTHR43536">
    <property type="entry name" value="MANNOSYLGLYCOPROTEIN ENDO-BETA-MANNOSIDASE"/>
    <property type="match status" value="1"/>
</dbReference>
<reference evidence="2" key="1">
    <citation type="journal article" date="2023" name="Commun. Biol.">
        <title>Genome analysis of Parmales, the sister group of diatoms, reveals the evolutionary specialization of diatoms from phago-mixotrophs to photoautotrophs.</title>
        <authorList>
            <person name="Ban H."/>
            <person name="Sato S."/>
            <person name="Yoshikawa S."/>
            <person name="Yamada K."/>
            <person name="Nakamura Y."/>
            <person name="Ichinomiya M."/>
            <person name="Sato N."/>
            <person name="Blanc-Mathieu R."/>
            <person name="Endo H."/>
            <person name="Kuwata A."/>
            <person name="Ogata H."/>
        </authorList>
    </citation>
    <scope>NUCLEOTIDE SEQUENCE [LARGE SCALE GENOMIC DNA]</scope>
</reference>
<dbReference type="GO" id="GO:0004553">
    <property type="term" value="F:hydrolase activity, hydrolyzing O-glycosyl compounds"/>
    <property type="evidence" value="ECO:0007669"/>
    <property type="project" value="InterPro"/>
</dbReference>
<sequence>MNNVPVFIQGGNWICLDQFFIKTSKQEYYDAILSHKNMGINLLRVWGGGITENKEFYEVCDELGMMVYQEFWMTGDNNGRWAGSYDEPVNVETFKSAIQWTIQSLRKYASLSLYGGGNELYPKNLSPPDSIKQTFYDALNEYDPDRPFILSSMDGGLQGMNMSEHDSGYALAVKDGPYGFLEPGRYFSEPNPGLVNGSDVTILFQPEIGGSSFPRFESYLEMDVGSEFPGEFDSNVPEDWNWHNFEGYSYILSDGSNFDPIYNLGVPKNVEEYAARADIVSRQQYANLFRGFSSKMFEPTEKGGKTAVILWKSQSPWPSFRGFTYDYYGAATGCADGVREGIGGEFQINAFDDWTDNSVKIVNRGEKVVRSTVSINSPISNSSETRTGINEVNSKLITVNYYDRFGQALTSPQTFTTLPLPPGVSKISGLKYPEHKNVTFIKTEIVDGHTSWSWTREVNGEVSYEYEELGYWRDNEREGAKVDAEVYGLPNSFGDDEYASYAIKLKVKNAIVFAPDVTARDGDGERILPLLTDVSPVILLGEENFVVRVRKEKIIKKIEIRMWAGEMVEVDL</sequence>
<proteinExistence type="predicted"/>
<name>A0A9W6ZRE5_9STRA</name>
<evidence type="ECO:0000313" key="1">
    <source>
        <dbReference type="EMBL" id="GMH55209.1"/>
    </source>
</evidence>
<dbReference type="Proteomes" id="UP001162640">
    <property type="component" value="Unassembled WGS sequence"/>
</dbReference>
<comment type="caution">
    <text evidence="1">The sequence shown here is derived from an EMBL/GenBank/DDBJ whole genome shotgun (WGS) entry which is preliminary data.</text>
</comment>
<accession>A0A9W6ZRE5</accession>
<gene>
    <name evidence="1" type="ORF">TL16_g01848</name>
</gene>
<dbReference type="AlphaFoldDB" id="A0A9W6ZRE5"/>
<dbReference type="Gene3D" id="3.20.20.80">
    <property type="entry name" value="Glycosidases"/>
    <property type="match status" value="1"/>
</dbReference>
<dbReference type="EMBL" id="BLQM01000043">
    <property type="protein sequence ID" value="GMH55209.1"/>
    <property type="molecule type" value="Genomic_DNA"/>
</dbReference>
<evidence type="ECO:0000313" key="2">
    <source>
        <dbReference type="Proteomes" id="UP001162640"/>
    </source>
</evidence>
<dbReference type="InterPro" id="IPR017853">
    <property type="entry name" value="GH"/>
</dbReference>
<dbReference type="InterPro" id="IPR043534">
    <property type="entry name" value="EBDG/EBM"/>
</dbReference>